<evidence type="ECO:0000256" key="3">
    <source>
        <dbReference type="ARBA" id="ARBA00022692"/>
    </source>
</evidence>
<protein>
    <submittedName>
        <fullName evidence="7">Lysoplasmalogenase</fullName>
    </submittedName>
</protein>
<feature type="transmembrane region" description="Helical" evidence="6">
    <location>
        <begin position="115"/>
        <end position="136"/>
    </location>
</feature>
<keyword evidence="3 6" id="KW-0812">Transmembrane</keyword>
<feature type="transmembrane region" description="Helical" evidence="6">
    <location>
        <begin position="85"/>
        <end position="109"/>
    </location>
</feature>
<comment type="caution">
    <text evidence="7">The sequence shown here is derived from an EMBL/GenBank/DDBJ whole genome shotgun (WGS) entry which is preliminary data.</text>
</comment>
<feature type="transmembrane region" description="Helical" evidence="6">
    <location>
        <begin position="143"/>
        <end position="160"/>
    </location>
</feature>
<evidence type="ECO:0000313" key="7">
    <source>
        <dbReference type="EMBL" id="MXU65561.1"/>
    </source>
</evidence>
<dbReference type="GO" id="GO:0016020">
    <property type="term" value="C:membrane"/>
    <property type="evidence" value="ECO:0007669"/>
    <property type="project" value="UniProtKB-SubCell"/>
</dbReference>
<dbReference type="EMBL" id="WUWG01000003">
    <property type="protein sequence ID" value="MXU65561.1"/>
    <property type="molecule type" value="Genomic_DNA"/>
</dbReference>
<feature type="transmembrane region" description="Helical" evidence="6">
    <location>
        <begin position="166"/>
        <end position="186"/>
    </location>
</feature>
<keyword evidence="5 6" id="KW-0472">Membrane</keyword>
<comment type="similarity">
    <text evidence="2">Belongs to the TMEM86 family.</text>
</comment>
<dbReference type="GO" id="GO:0016787">
    <property type="term" value="F:hydrolase activity"/>
    <property type="evidence" value="ECO:0007669"/>
    <property type="project" value="TreeGrafter"/>
</dbReference>
<dbReference type="Proteomes" id="UP000436016">
    <property type="component" value="Unassembled WGS sequence"/>
</dbReference>
<evidence type="ECO:0000313" key="8">
    <source>
        <dbReference type="Proteomes" id="UP000436016"/>
    </source>
</evidence>
<accession>A0A6B0U3N5</accession>
<sequence>MILESWGMFGPVTLACLGASLLAGLAYGVRWRAADEGPLRSALKTGSIVALGLAAIAAGLPIWSVAALFLCALGDYCLSRSGERWFLAGLAAFLSGHLVYLGGFLWAGAPVAPPVWAIAAVLAVAALILLRLWPGLGTMRGPVSLYVAVIAGMALAALGQREAAPALVAGALVFMASDTILAFDMFRPSADARIRSLASAAVWATYLLAQFLLFQGMVQLGA</sequence>
<dbReference type="AlphaFoldDB" id="A0A6B0U3N5"/>
<evidence type="ECO:0000256" key="6">
    <source>
        <dbReference type="SAM" id="Phobius"/>
    </source>
</evidence>
<gene>
    <name evidence="7" type="ORF">GSH16_08875</name>
</gene>
<proteinExistence type="inferred from homology"/>
<keyword evidence="4 6" id="KW-1133">Transmembrane helix</keyword>
<dbReference type="PANTHER" id="PTHR31885">
    <property type="entry name" value="GH04784P"/>
    <property type="match status" value="1"/>
</dbReference>
<dbReference type="PANTHER" id="PTHR31885:SF6">
    <property type="entry name" value="GH04784P"/>
    <property type="match status" value="1"/>
</dbReference>
<dbReference type="RefSeq" id="WP_160854140.1">
    <property type="nucleotide sequence ID" value="NZ_WUWG01000003.1"/>
</dbReference>
<evidence type="ECO:0000256" key="2">
    <source>
        <dbReference type="ARBA" id="ARBA00007375"/>
    </source>
</evidence>
<feature type="transmembrane region" description="Helical" evidence="6">
    <location>
        <begin position="48"/>
        <end position="73"/>
    </location>
</feature>
<evidence type="ECO:0000256" key="1">
    <source>
        <dbReference type="ARBA" id="ARBA00004141"/>
    </source>
</evidence>
<dbReference type="Pfam" id="PF07947">
    <property type="entry name" value="YhhN"/>
    <property type="match status" value="1"/>
</dbReference>
<keyword evidence="8" id="KW-1185">Reference proteome</keyword>
<feature type="transmembrane region" description="Helical" evidence="6">
    <location>
        <begin position="198"/>
        <end position="218"/>
    </location>
</feature>
<organism evidence="7 8">
    <name type="scientific">Oceanomicrobium pacificus</name>
    <dbReference type="NCBI Taxonomy" id="2692916"/>
    <lineage>
        <taxon>Bacteria</taxon>
        <taxon>Pseudomonadati</taxon>
        <taxon>Pseudomonadota</taxon>
        <taxon>Alphaproteobacteria</taxon>
        <taxon>Rhodobacterales</taxon>
        <taxon>Paracoccaceae</taxon>
        <taxon>Oceanomicrobium</taxon>
    </lineage>
</organism>
<evidence type="ECO:0000256" key="4">
    <source>
        <dbReference type="ARBA" id="ARBA00022989"/>
    </source>
</evidence>
<dbReference type="InterPro" id="IPR012506">
    <property type="entry name" value="TMEM86B-like"/>
</dbReference>
<reference evidence="7 8" key="1">
    <citation type="submission" date="2019-12" db="EMBL/GenBank/DDBJ databases">
        <title>Strain KN286 was isolated from seawater, which was collected from Caroline Seamount in the tropical western Pacific.</title>
        <authorList>
            <person name="Wang Q."/>
        </authorList>
    </citation>
    <scope>NUCLEOTIDE SEQUENCE [LARGE SCALE GENOMIC DNA]</scope>
    <source>
        <strain evidence="7 8">KN286</strain>
    </source>
</reference>
<name>A0A6B0U3N5_9RHOB</name>
<comment type="subcellular location">
    <subcellularLocation>
        <location evidence="1">Membrane</location>
        <topology evidence="1">Multi-pass membrane protein</topology>
    </subcellularLocation>
</comment>
<evidence type="ECO:0000256" key="5">
    <source>
        <dbReference type="ARBA" id="ARBA00023136"/>
    </source>
</evidence>